<dbReference type="SMART" id="SM00422">
    <property type="entry name" value="HTH_MERR"/>
    <property type="match status" value="1"/>
</dbReference>
<dbReference type="PROSITE" id="PS00552">
    <property type="entry name" value="HTH_MERR_1"/>
    <property type="match status" value="1"/>
</dbReference>
<accession>A0AB39D943</accession>
<dbReference type="Pfam" id="PF13411">
    <property type="entry name" value="MerR_1"/>
    <property type="match status" value="1"/>
</dbReference>
<dbReference type="EMBL" id="CP158255">
    <property type="protein sequence ID" value="XDJ50526.1"/>
    <property type="molecule type" value="Genomic_DNA"/>
</dbReference>
<evidence type="ECO:0000259" key="5">
    <source>
        <dbReference type="PROSITE" id="PS50937"/>
    </source>
</evidence>
<dbReference type="InterPro" id="IPR009061">
    <property type="entry name" value="DNA-bd_dom_put_sf"/>
</dbReference>
<evidence type="ECO:0000256" key="1">
    <source>
        <dbReference type="ARBA" id="ARBA00022491"/>
    </source>
</evidence>
<protein>
    <submittedName>
        <fullName evidence="6">MerR family transcriptional regulator</fullName>
    </submittedName>
</protein>
<dbReference type="RefSeq" id="WP_325124861.1">
    <property type="nucleotide sequence ID" value="NZ_CP158255.1"/>
</dbReference>
<dbReference type="SUPFAM" id="SSF46955">
    <property type="entry name" value="Putative DNA-binding domain"/>
    <property type="match status" value="1"/>
</dbReference>
<dbReference type="InterPro" id="IPR047057">
    <property type="entry name" value="MerR_fam"/>
</dbReference>
<dbReference type="PRINTS" id="PR00040">
    <property type="entry name" value="HTHMERR"/>
</dbReference>
<sequence length="148" mass="16445">MNISRVAKQAGVSIETIRYYQRRGLIAVPAKPLGSHRRYSQDIVDRIRFIKRAQSWGFSLDEIAILSKPLSEVGCVQVQNLVQEKIHSLNTLMRNLGKTVKGLESLLAQCQQQQDCALCPLRGGRQSPCRPGNGQMPCWQAGVLTSPS</sequence>
<dbReference type="PROSITE" id="PS50937">
    <property type="entry name" value="HTH_MERR_2"/>
    <property type="match status" value="1"/>
</dbReference>
<proteinExistence type="predicted"/>
<evidence type="ECO:0000256" key="3">
    <source>
        <dbReference type="ARBA" id="ARBA00023125"/>
    </source>
</evidence>
<evidence type="ECO:0000256" key="4">
    <source>
        <dbReference type="ARBA" id="ARBA00023163"/>
    </source>
</evidence>
<dbReference type="PANTHER" id="PTHR30204">
    <property type="entry name" value="REDOX-CYCLING DRUG-SENSING TRANSCRIPTIONAL ACTIVATOR SOXR"/>
    <property type="match status" value="1"/>
</dbReference>
<evidence type="ECO:0000313" key="6">
    <source>
        <dbReference type="EMBL" id="XDJ50526.1"/>
    </source>
</evidence>
<keyword evidence="3" id="KW-0238">DNA-binding</keyword>
<keyword evidence="2" id="KW-0805">Transcription regulation</keyword>
<dbReference type="GO" id="GO:0003677">
    <property type="term" value="F:DNA binding"/>
    <property type="evidence" value="ECO:0007669"/>
    <property type="project" value="UniProtKB-KW"/>
</dbReference>
<keyword evidence="4" id="KW-0804">Transcription</keyword>
<keyword evidence="1" id="KW-0678">Repressor</keyword>
<reference evidence="6" key="1">
    <citation type="submission" date="2024-05" db="EMBL/GenBank/DDBJ databases">
        <authorList>
            <person name="Luo Y.-C."/>
            <person name="Nicholds J."/>
            <person name="Mortimer T."/>
            <person name="Maboni G."/>
        </authorList>
    </citation>
    <scope>NUCLEOTIDE SEQUENCE</scope>
    <source>
        <strain evidence="6">151108</strain>
    </source>
</reference>
<dbReference type="Gene3D" id="1.10.1660.10">
    <property type="match status" value="1"/>
</dbReference>
<name>A0AB39D943_9BURK</name>
<dbReference type="AlphaFoldDB" id="A0AB39D943"/>
<evidence type="ECO:0000256" key="2">
    <source>
        <dbReference type="ARBA" id="ARBA00023015"/>
    </source>
</evidence>
<dbReference type="InterPro" id="IPR000551">
    <property type="entry name" value="MerR-type_HTH_dom"/>
</dbReference>
<dbReference type="GO" id="GO:0003700">
    <property type="term" value="F:DNA-binding transcription factor activity"/>
    <property type="evidence" value="ECO:0007669"/>
    <property type="project" value="InterPro"/>
</dbReference>
<dbReference type="PANTHER" id="PTHR30204:SF69">
    <property type="entry name" value="MERR-FAMILY TRANSCRIPTIONAL REGULATOR"/>
    <property type="match status" value="1"/>
</dbReference>
<feature type="domain" description="HTH merR-type" evidence="5">
    <location>
        <begin position="1"/>
        <end position="69"/>
    </location>
</feature>
<gene>
    <name evidence="6" type="ORF">ABRZ09_01250</name>
</gene>
<organism evidence="6">
    <name type="scientific">Castellaniella ginsengisoli</name>
    <dbReference type="NCBI Taxonomy" id="546114"/>
    <lineage>
        <taxon>Bacteria</taxon>
        <taxon>Pseudomonadati</taxon>
        <taxon>Pseudomonadota</taxon>
        <taxon>Betaproteobacteria</taxon>
        <taxon>Burkholderiales</taxon>
        <taxon>Alcaligenaceae</taxon>
        <taxon>Castellaniella</taxon>
    </lineage>
</organism>